<dbReference type="EMBL" id="JARAKH010000046">
    <property type="protein sequence ID" value="KAK8378064.1"/>
    <property type="molecule type" value="Genomic_DNA"/>
</dbReference>
<evidence type="ECO:0000256" key="1">
    <source>
        <dbReference type="SAM" id="MobiDB-lite"/>
    </source>
</evidence>
<accession>A0AAW0SRM9</accession>
<evidence type="ECO:0000313" key="2">
    <source>
        <dbReference type="EMBL" id="KAK8378064.1"/>
    </source>
</evidence>
<evidence type="ECO:0000313" key="3">
    <source>
        <dbReference type="Proteomes" id="UP001487740"/>
    </source>
</evidence>
<dbReference type="AlphaFoldDB" id="A0AAW0SRM9"/>
<proteinExistence type="predicted"/>
<gene>
    <name evidence="2" type="ORF">O3P69_018784</name>
</gene>
<feature type="compositionally biased region" description="Pro residues" evidence="1">
    <location>
        <begin position="84"/>
        <end position="93"/>
    </location>
</feature>
<feature type="region of interest" description="Disordered" evidence="1">
    <location>
        <begin position="162"/>
        <end position="195"/>
    </location>
</feature>
<feature type="region of interest" description="Disordered" evidence="1">
    <location>
        <begin position="59"/>
        <end position="106"/>
    </location>
</feature>
<name>A0AAW0SRM9_SCYPA</name>
<dbReference type="Proteomes" id="UP001487740">
    <property type="component" value="Unassembled WGS sequence"/>
</dbReference>
<sequence length="195" mass="21476">MGILLYHHHNHHHHHHIWSQASSCTTCVSSSQVEATSCARRDAEPGKFPLSPEFPVRGNTCPSFEAPPSHQVKGGAAPDNTFPAPGPPDPLYSPQPDSVSSRHTSDTVFFDPPPPCHVIADLPRHALTLMLTNWPRSEGCESEGSRGWSRGTMSVVRGVKTKTRTRIKRKDGDRTATRRTGEGGGEMPIRWMETQ</sequence>
<feature type="compositionally biased region" description="Basic and acidic residues" evidence="1">
    <location>
        <begin position="170"/>
        <end position="181"/>
    </location>
</feature>
<keyword evidence="3" id="KW-1185">Reference proteome</keyword>
<protein>
    <submittedName>
        <fullName evidence="2">Uncharacterized protein</fullName>
    </submittedName>
</protein>
<organism evidence="2 3">
    <name type="scientific">Scylla paramamosain</name>
    <name type="common">Mud crab</name>
    <dbReference type="NCBI Taxonomy" id="85552"/>
    <lineage>
        <taxon>Eukaryota</taxon>
        <taxon>Metazoa</taxon>
        <taxon>Ecdysozoa</taxon>
        <taxon>Arthropoda</taxon>
        <taxon>Crustacea</taxon>
        <taxon>Multicrustacea</taxon>
        <taxon>Malacostraca</taxon>
        <taxon>Eumalacostraca</taxon>
        <taxon>Eucarida</taxon>
        <taxon>Decapoda</taxon>
        <taxon>Pleocyemata</taxon>
        <taxon>Brachyura</taxon>
        <taxon>Eubrachyura</taxon>
        <taxon>Portunoidea</taxon>
        <taxon>Portunidae</taxon>
        <taxon>Portuninae</taxon>
        <taxon>Scylla</taxon>
    </lineage>
</organism>
<comment type="caution">
    <text evidence="2">The sequence shown here is derived from an EMBL/GenBank/DDBJ whole genome shotgun (WGS) entry which is preliminary data.</text>
</comment>
<reference evidence="2 3" key="1">
    <citation type="submission" date="2023-03" db="EMBL/GenBank/DDBJ databases">
        <title>High-quality genome of Scylla paramamosain provides insights in environmental adaptation.</title>
        <authorList>
            <person name="Zhang L."/>
        </authorList>
    </citation>
    <scope>NUCLEOTIDE SEQUENCE [LARGE SCALE GENOMIC DNA]</scope>
    <source>
        <strain evidence="2">LZ_2023a</strain>
        <tissue evidence="2">Muscle</tissue>
    </source>
</reference>